<keyword evidence="3" id="KW-1185">Reference proteome</keyword>
<comment type="caution">
    <text evidence="2">The sequence shown here is derived from an EMBL/GenBank/DDBJ whole genome shotgun (WGS) entry which is preliminary data.</text>
</comment>
<protein>
    <recommendedName>
        <fullName evidence="4">Lipid/polyisoprenoid-binding YceI-like domain-containing protein</fullName>
    </recommendedName>
</protein>
<evidence type="ECO:0000313" key="3">
    <source>
        <dbReference type="Proteomes" id="UP001233535"/>
    </source>
</evidence>
<evidence type="ECO:0008006" key="4">
    <source>
        <dbReference type="Google" id="ProtNLM"/>
    </source>
</evidence>
<proteinExistence type="predicted"/>
<sequence length="198" mass="20004">MRTPALIGGLLLVSSLAIASPVFAAPTVSTVGGDTRVELSPVFTGALGSLGVAAAPSYPARLRGATASFPIPTGEIDLGSLKGEIAHAGGLDLSAGALRVNLGSFVIDTTGETPVLTGLVKVNDSVVGRLPLFDLALSSAPVVKRTTRIGQLRVNDVALTLTDEAAAALNGVFGVTAFTAGIPIGTAHVSTRFYEPDR</sequence>
<dbReference type="Proteomes" id="UP001233535">
    <property type="component" value="Unassembled WGS sequence"/>
</dbReference>
<organism evidence="2 3">
    <name type="scientific">Lysobacter arvi</name>
    <dbReference type="NCBI Taxonomy" id="3038776"/>
    <lineage>
        <taxon>Bacteria</taxon>
        <taxon>Pseudomonadati</taxon>
        <taxon>Pseudomonadota</taxon>
        <taxon>Gammaproteobacteria</taxon>
        <taxon>Lysobacterales</taxon>
        <taxon>Lysobacteraceae</taxon>
        <taxon>Lysobacter</taxon>
    </lineage>
</organism>
<name>A0ABU1C9S1_9GAMM</name>
<accession>A0ABU1C9S1</accession>
<dbReference type="EMBL" id="JARUHG010000001">
    <property type="protein sequence ID" value="MDR0181939.1"/>
    <property type="molecule type" value="Genomic_DNA"/>
</dbReference>
<evidence type="ECO:0000256" key="1">
    <source>
        <dbReference type="SAM" id="SignalP"/>
    </source>
</evidence>
<gene>
    <name evidence="2" type="ORF">P8609_03005</name>
</gene>
<dbReference type="RefSeq" id="WP_309261104.1">
    <property type="nucleotide sequence ID" value="NZ_JARUHG010000001.1"/>
</dbReference>
<reference evidence="2 3" key="1">
    <citation type="submission" date="2023-04" db="EMBL/GenBank/DDBJ databases">
        <title>Lysobacter sp. strain UC isolated from soil sample.</title>
        <authorList>
            <person name="Choksket S."/>
            <person name="Harshvardhan F."/>
            <person name="Rana R."/>
            <person name="Patil P.B."/>
            <person name="Korpole S."/>
        </authorList>
    </citation>
    <scope>NUCLEOTIDE SEQUENCE [LARGE SCALE GENOMIC DNA]</scope>
    <source>
        <strain evidence="2 3">UC</strain>
    </source>
</reference>
<keyword evidence="1" id="KW-0732">Signal</keyword>
<feature type="signal peptide" evidence="1">
    <location>
        <begin position="1"/>
        <end position="24"/>
    </location>
</feature>
<feature type="chain" id="PRO_5046943169" description="Lipid/polyisoprenoid-binding YceI-like domain-containing protein" evidence="1">
    <location>
        <begin position="25"/>
        <end position="198"/>
    </location>
</feature>
<evidence type="ECO:0000313" key="2">
    <source>
        <dbReference type="EMBL" id="MDR0181939.1"/>
    </source>
</evidence>